<dbReference type="Proteomes" id="UP000075418">
    <property type="component" value="Unassembled WGS sequence"/>
</dbReference>
<evidence type="ECO:0000256" key="1">
    <source>
        <dbReference type="ARBA" id="ARBA00004651"/>
    </source>
</evidence>
<protein>
    <submittedName>
        <fullName evidence="8">Multidrug resistance protein SMR</fullName>
    </submittedName>
</protein>
<dbReference type="PANTHER" id="PTHR30561">
    <property type="entry name" value="SMR FAMILY PROTON-DEPENDENT DRUG EFFLUX TRANSPORTER SUGE"/>
    <property type="match status" value="1"/>
</dbReference>
<dbReference type="PANTHER" id="PTHR30561:SF7">
    <property type="entry name" value="GUANIDINIUM EFFLUX SYSTEM SUBUNIT GDNC-RELATED"/>
    <property type="match status" value="1"/>
</dbReference>
<dbReference type="GO" id="GO:0022857">
    <property type="term" value="F:transmembrane transporter activity"/>
    <property type="evidence" value="ECO:0007669"/>
    <property type="project" value="InterPro"/>
</dbReference>
<dbReference type="AlphaFoldDB" id="A0A151A4G5"/>
<dbReference type="EMBL" id="LUGM01000002">
    <property type="protein sequence ID" value="KYH14060.1"/>
    <property type="molecule type" value="Genomic_DNA"/>
</dbReference>
<name>A0A151A4G5_9STAP</name>
<evidence type="ECO:0000256" key="6">
    <source>
        <dbReference type="RuleBase" id="RU003942"/>
    </source>
</evidence>
<dbReference type="InterPro" id="IPR045324">
    <property type="entry name" value="Small_multidrug_res"/>
</dbReference>
<keyword evidence="3 6" id="KW-0812">Transmembrane</keyword>
<evidence type="ECO:0000313" key="9">
    <source>
        <dbReference type="Proteomes" id="UP000075418"/>
    </source>
</evidence>
<comment type="similarity">
    <text evidence="6">Belongs to the drug/metabolite transporter (DMT) superfamily. Small multidrug resistance (SMR) (TC 2.A.7.1) family.</text>
</comment>
<evidence type="ECO:0000256" key="3">
    <source>
        <dbReference type="ARBA" id="ARBA00022692"/>
    </source>
</evidence>
<keyword evidence="2" id="KW-1003">Cell membrane</keyword>
<dbReference type="InterPro" id="IPR037185">
    <property type="entry name" value="EmrE-like"/>
</dbReference>
<sequence length="109" mass="11656">MEMNWLKIVIAALFEVGWVIGLTHASNTIEWLGTIIAIFLSFYLLIQASKVLPAGTTYAIFVGLGTTGVTLCDFLVFGQPLNIGKIILIFILLAGVVGLKLATTSEKGA</sequence>
<evidence type="ECO:0000256" key="4">
    <source>
        <dbReference type="ARBA" id="ARBA00022989"/>
    </source>
</evidence>
<feature type="transmembrane region" description="Helical" evidence="7">
    <location>
        <begin position="58"/>
        <end position="77"/>
    </location>
</feature>
<comment type="caution">
    <text evidence="8">The sequence shown here is derived from an EMBL/GenBank/DDBJ whole genome shotgun (WGS) entry which is preliminary data.</text>
</comment>
<feature type="transmembrane region" description="Helical" evidence="7">
    <location>
        <begin position="29"/>
        <end position="46"/>
    </location>
</feature>
<evidence type="ECO:0000256" key="5">
    <source>
        <dbReference type="ARBA" id="ARBA00023136"/>
    </source>
</evidence>
<dbReference type="GO" id="GO:0005886">
    <property type="term" value="C:plasma membrane"/>
    <property type="evidence" value="ECO:0007669"/>
    <property type="project" value="UniProtKB-SubCell"/>
</dbReference>
<keyword evidence="5 7" id="KW-0472">Membrane</keyword>
<feature type="transmembrane region" description="Helical" evidence="7">
    <location>
        <begin position="5"/>
        <end position="23"/>
    </location>
</feature>
<evidence type="ECO:0000313" key="8">
    <source>
        <dbReference type="EMBL" id="KYH14060.1"/>
    </source>
</evidence>
<evidence type="ECO:0000256" key="2">
    <source>
        <dbReference type="ARBA" id="ARBA00022475"/>
    </source>
</evidence>
<dbReference type="Pfam" id="PF00893">
    <property type="entry name" value="Multi_Drug_Res"/>
    <property type="match status" value="1"/>
</dbReference>
<organism evidence="8 9">
    <name type="scientific">Staphylococcus kloosii</name>
    <dbReference type="NCBI Taxonomy" id="29384"/>
    <lineage>
        <taxon>Bacteria</taxon>
        <taxon>Bacillati</taxon>
        <taxon>Bacillota</taxon>
        <taxon>Bacilli</taxon>
        <taxon>Bacillales</taxon>
        <taxon>Staphylococcaceae</taxon>
        <taxon>Staphylococcus</taxon>
    </lineage>
</organism>
<accession>A0A151A4G5</accession>
<proteinExistence type="inferred from homology"/>
<dbReference type="SUPFAM" id="SSF103481">
    <property type="entry name" value="Multidrug resistance efflux transporter EmrE"/>
    <property type="match status" value="1"/>
</dbReference>
<dbReference type="InterPro" id="IPR000390">
    <property type="entry name" value="Small_drug/metabolite_transptr"/>
</dbReference>
<feature type="transmembrane region" description="Helical" evidence="7">
    <location>
        <begin position="83"/>
        <end position="102"/>
    </location>
</feature>
<comment type="subcellular location">
    <subcellularLocation>
        <location evidence="1 6">Cell membrane</location>
        <topology evidence="1 6">Multi-pass membrane protein</topology>
    </subcellularLocation>
</comment>
<keyword evidence="4 7" id="KW-1133">Transmembrane helix</keyword>
<gene>
    <name evidence="8" type="ORF">A0131_04500</name>
</gene>
<reference evidence="8 9" key="1">
    <citation type="submission" date="2016-02" db="EMBL/GenBank/DDBJ databases">
        <title>Draft genome sequence of hydrocarbon degrading Staphylococcus saprophyticus Strain CNV2, isolated from crude-oil contaminated soil from Noonmati Oil Refinery, Guwahati, Assam, India.</title>
        <authorList>
            <person name="Mukherjee A."/>
            <person name="Chettri B."/>
            <person name="Langpoklakpam J."/>
            <person name="Singh A.K."/>
            <person name="Chattopadhyay D.J."/>
        </authorList>
    </citation>
    <scope>NUCLEOTIDE SEQUENCE [LARGE SCALE GENOMIC DNA]</scope>
    <source>
        <strain evidence="8 9">CNV2</strain>
    </source>
</reference>
<dbReference type="Gene3D" id="1.10.3730.20">
    <property type="match status" value="1"/>
</dbReference>
<evidence type="ECO:0000256" key="7">
    <source>
        <dbReference type="SAM" id="Phobius"/>
    </source>
</evidence>